<dbReference type="InterPro" id="IPR011990">
    <property type="entry name" value="TPR-like_helical_dom_sf"/>
</dbReference>
<feature type="repeat" description="TPR" evidence="1">
    <location>
        <begin position="317"/>
        <end position="350"/>
    </location>
</feature>
<evidence type="ECO:0000313" key="3">
    <source>
        <dbReference type="Proteomes" id="UP000078541"/>
    </source>
</evidence>
<dbReference type="SMART" id="SM00671">
    <property type="entry name" value="SEL1"/>
    <property type="match status" value="1"/>
</dbReference>
<reference evidence="2 3" key="1">
    <citation type="submission" date="2016-03" db="EMBL/GenBank/DDBJ databases">
        <title>Trachymyrmex septentrionalis WGS genome.</title>
        <authorList>
            <person name="Nygaard S."/>
            <person name="Hu H."/>
            <person name="Boomsma J."/>
            <person name="Zhang G."/>
        </authorList>
    </citation>
    <scope>NUCLEOTIDE SEQUENCE [LARGE SCALE GENOMIC DNA]</scope>
    <source>
        <strain evidence="2">Tsep2-gDNA-1</strain>
        <tissue evidence="2">Whole body</tissue>
    </source>
</reference>
<gene>
    <name evidence="2" type="ORF">ALC56_01432</name>
</gene>
<dbReference type="Proteomes" id="UP000078541">
    <property type="component" value="Unassembled WGS sequence"/>
</dbReference>
<dbReference type="PROSITE" id="PS50005">
    <property type="entry name" value="TPR"/>
    <property type="match status" value="1"/>
</dbReference>
<name>A0A195FUM1_9HYME</name>
<accession>A0A195FUM1</accession>
<dbReference type="InterPro" id="IPR019734">
    <property type="entry name" value="TPR_rpt"/>
</dbReference>
<evidence type="ECO:0000256" key="1">
    <source>
        <dbReference type="PROSITE-ProRule" id="PRU00339"/>
    </source>
</evidence>
<sequence>MVINFIFFLIKDMADEEEMSTKAKLSKLHCPFTWEILDSVIKHSLIYQKQDDENDDEIDDEKSYPLEHLLISLFKCYKALLSTDNDEVTKRIEKAGEILNQIQQKIEFNQIIRAIEHVFYATKCFILYDADDIDGLEEILQNVIDPKDFNNIELGALYGCQSVIWSCLNDFGMHKAVDIAKKAVEKDQTCALWHFILAKNLRRQRRTINVASNASDLEKAHFEIAFACSKNDRFGVYYLQMRIESFSKYNRDRVYMMKKNANEKEVINIAKQILKTKPTNNKVLLRLALIFLRASEDERLFAKECLDAVYKTTPNNSTALHYTAILYEQSGDYKEALKYFKKAAECNNFVAELAYIQYGWEVGELEPLPHLLQMLKKYGQVVKERQIAILLAIAVTYFSLHKDILNAAKYFLKALDVDSSSNKFKVFKYKDRNIYSYNIS</sequence>
<dbReference type="InterPro" id="IPR006597">
    <property type="entry name" value="Sel1-like"/>
</dbReference>
<keyword evidence="3" id="KW-1185">Reference proteome</keyword>
<evidence type="ECO:0000313" key="2">
    <source>
        <dbReference type="EMBL" id="KYN44116.1"/>
    </source>
</evidence>
<dbReference type="Gene3D" id="1.25.40.10">
    <property type="entry name" value="Tetratricopeptide repeat domain"/>
    <property type="match status" value="1"/>
</dbReference>
<dbReference type="EMBL" id="KQ981261">
    <property type="protein sequence ID" value="KYN44116.1"/>
    <property type="molecule type" value="Genomic_DNA"/>
</dbReference>
<proteinExistence type="predicted"/>
<dbReference type="SMART" id="SM00028">
    <property type="entry name" value="TPR"/>
    <property type="match status" value="2"/>
</dbReference>
<dbReference type="STRING" id="34720.A0A195FUM1"/>
<dbReference type="SUPFAM" id="SSF48452">
    <property type="entry name" value="TPR-like"/>
    <property type="match status" value="1"/>
</dbReference>
<organism evidence="2 3">
    <name type="scientific">Trachymyrmex septentrionalis</name>
    <dbReference type="NCBI Taxonomy" id="34720"/>
    <lineage>
        <taxon>Eukaryota</taxon>
        <taxon>Metazoa</taxon>
        <taxon>Ecdysozoa</taxon>
        <taxon>Arthropoda</taxon>
        <taxon>Hexapoda</taxon>
        <taxon>Insecta</taxon>
        <taxon>Pterygota</taxon>
        <taxon>Neoptera</taxon>
        <taxon>Endopterygota</taxon>
        <taxon>Hymenoptera</taxon>
        <taxon>Apocrita</taxon>
        <taxon>Aculeata</taxon>
        <taxon>Formicoidea</taxon>
        <taxon>Formicidae</taxon>
        <taxon>Myrmicinae</taxon>
        <taxon>Trachymyrmex</taxon>
    </lineage>
</organism>
<dbReference type="AlphaFoldDB" id="A0A195FUM1"/>
<keyword evidence="1" id="KW-0802">TPR repeat</keyword>
<protein>
    <submittedName>
        <fullName evidence="2">Uncharacterized protein</fullName>
    </submittedName>
</protein>